<dbReference type="EMBL" id="VSSQ01067611">
    <property type="protein sequence ID" value="MPN19969.1"/>
    <property type="molecule type" value="Genomic_DNA"/>
</dbReference>
<reference evidence="1" key="1">
    <citation type="submission" date="2019-08" db="EMBL/GenBank/DDBJ databases">
        <authorList>
            <person name="Kucharzyk K."/>
            <person name="Murdoch R.W."/>
            <person name="Higgins S."/>
            <person name="Loffler F."/>
        </authorList>
    </citation>
    <scope>NUCLEOTIDE SEQUENCE</scope>
</reference>
<dbReference type="AlphaFoldDB" id="A0A645G2D0"/>
<sequence>MLGTGQTDSFRSEADSLLGVVGCIGIGANLENTNFISPAHKGSEITRDFRINGCNLRAIDISGGSVQGDVILIGIELVASLNRTIGFVDNNGTTAGYAAGSHTSGNNRCMRSHSAANGQNSFSGNHAFDIFG</sequence>
<name>A0A645G2D0_9ZZZZ</name>
<comment type="caution">
    <text evidence="1">The sequence shown here is derived from an EMBL/GenBank/DDBJ whole genome shotgun (WGS) entry which is preliminary data.</text>
</comment>
<proteinExistence type="predicted"/>
<accession>A0A645G2D0</accession>
<evidence type="ECO:0000313" key="1">
    <source>
        <dbReference type="EMBL" id="MPN19969.1"/>
    </source>
</evidence>
<gene>
    <name evidence="1" type="ORF">SDC9_167344</name>
</gene>
<protein>
    <submittedName>
        <fullName evidence="1">Uncharacterized protein</fullName>
    </submittedName>
</protein>
<organism evidence="1">
    <name type="scientific">bioreactor metagenome</name>
    <dbReference type="NCBI Taxonomy" id="1076179"/>
    <lineage>
        <taxon>unclassified sequences</taxon>
        <taxon>metagenomes</taxon>
        <taxon>ecological metagenomes</taxon>
    </lineage>
</organism>